<dbReference type="InterPro" id="IPR036388">
    <property type="entry name" value="WH-like_DNA-bd_sf"/>
</dbReference>
<dbReference type="GO" id="GO:0005509">
    <property type="term" value="F:calcium ion binding"/>
    <property type="evidence" value="ECO:0007669"/>
    <property type="project" value="InterPro"/>
</dbReference>
<dbReference type="EMBL" id="DVFO01000102">
    <property type="protein sequence ID" value="HIQ61817.1"/>
    <property type="molecule type" value="Genomic_DNA"/>
</dbReference>
<name>A0A9D0YTI1_9FIRM</name>
<dbReference type="Gene3D" id="1.10.10.10">
    <property type="entry name" value="Winged helix-like DNA-binding domain superfamily/Winged helix DNA-binding domain"/>
    <property type="match status" value="1"/>
</dbReference>
<dbReference type="AlphaFoldDB" id="A0A9D0YTI1"/>
<dbReference type="Pfam" id="PF08769">
    <property type="entry name" value="Spo0A_C"/>
    <property type="match status" value="1"/>
</dbReference>
<evidence type="ECO:0000313" key="3">
    <source>
        <dbReference type="Proteomes" id="UP000886879"/>
    </source>
</evidence>
<dbReference type="InterPro" id="IPR014879">
    <property type="entry name" value="Spo0A_C"/>
</dbReference>
<accession>A0A9D0YTI1</accession>
<sequence length="105" mass="11634">MVDPTVENKLRSLGLMGNYQGYHCLVYSVHLIQADDTYLDMATKRLYPEVARFFGMNPGAVDSAMRTAISLCCTRCQAQVSQMCGGKARPTVTEFLHGLVKQLAE</sequence>
<dbReference type="GO" id="GO:0005737">
    <property type="term" value="C:cytoplasm"/>
    <property type="evidence" value="ECO:0007669"/>
    <property type="project" value="InterPro"/>
</dbReference>
<evidence type="ECO:0000259" key="1">
    <source>
        <dbReference type="Pfam" id="PF08769"/>
    </source>
</evidence>
<reference evidence="2" key="1">
    <citation type="submission" date="2020-10" db="EMBL/GenBank/DDBJ databases">
        <authorList>
            <person name="Gilroy R."/>
        </authorList>
    </citation>
    <scope>NUCLEOTIDE SEQUENCE</scope>
    <source>
        <strain evidence="2">ChiGjej2B2-12916</strain>
    </source>
</reference>
<reference evidence="2" key="2">
    <citation type="journal article" date="2021" name="PeerJ">
        <title>Extensive microbial diversity within the chicken gut microbiome revealed by metagenomics and culture.</title>
        <authorList>
            <person name="Gilroy R."/>
            <person name="Ravi A."/>
            <person name="Getino M."/>
            <person name="Pursley I."/>
            <person name="Horton D.L."/>
            <person name="Alikhan N.F."/>
            <person name="Baker D."/>
            <person name="Gharbi K."/>
            <person name="Hall N."/>
            <person name="Watson M."/>
            <person name="Adriaenssens E.M."/>
            <person name="Foster-Nyarko E."/>
            <person name="Jarju S."/>
            <person name="Secka A."/>
            <person name="Antonio M."/>
            <person name="Oren A."/>
            <person name="Chaudhuri R.R."/>
            <person name="La Ragione R."/>
            <person name="Hildebrand F."/>
            <person name="Pallen M.J."/>
        </authorList>
    </citation>
    <scope>NUCLEOTIDE SEQUENCE</scope>
    <source>
        <strain evidence="2">ChiGjej2B2-12916</strain>
    </source>
</reference>
<proteinExistence type="predicted"/>
<evidence type="ECO:0000313" key="2">
    <source>
        <dbReference type="EMBL" id="HIQ61817.1"/>
    </source>
</evidence>
<gene>
    <name evidence="2" type="ORF">IAD31_09540</name>
</gene>
<dbReference type="GO" id="GO:0003700">
    <property type="term" value="F:DNA-binding transcription factor activity"/>
    <property type="evidence" value="ECO:0007669"/>
    <property type="project" value="InterPro"/>
</dbReference>
<comment type="caution">
    <text evidence="2">The sequence shown here is derived from an EMBL/GenBank/DDBJ whole genome shotgun (WGS) entry which is preliminary data.</text>
</comment>
<feature type="domain" description="Sporulation initiation factor Spo0A C-terminal" evidence="1">
    <location>
        <begin position="6"/>
        <end position="102"/>
    </location>
</feature>
<organism evidence="2 3">
    <name type="scientific">Candidatus Enterenecus faecium</name>
    <dbReference type="NCBI Taxonomy" id="2840780"/>
    <lineage>
        <taxon>Bacteria</taxon>
        <taxon>Bacillati</taxon>
        <taxon>Bacillota</taxon>
        <taxon>Clostridia</taxon>
        <taxon>Eubacteriales</taxon>
        <taxon>Candidatus Enterenecus</taxon>
    </lineage>
</organism>
<dbReference type="InterPro" id="IPR016032">
    <property type="entry name" value="Sig_transdc_resp-reg_C-effctor"/>
</dbReference>
<dbReference type="GO" id="GO:0003677">
    <property type="term" value="F:DNA binding"/>
    <property type="evidence" value="ECO:0007669"/>
    <property type="project" value="InterPro"/>
</dbReference>
<protein>
    <recommendedName>
        <fullName evidence="1">Sporulation initiation factor Spo0A C-terminal domain-containing protein</fullName>
    </recommendedName>
</protein>
<dbReference type="Proteomes" id="UP000886879">
    <property type="component" value="Unassembled WGS sequence"/>
</dbReference>
<dbReference type="GO" id="GO:0042173">
    <property type="term" value="P:regulation of sporulation resulting in formation of a cellular spore"/>
    <property type="evidence" value="ECO:0007669"/>
    <property type="project" value="InterPro"/>
</dbReference>
<dbReference type="SUPFAM" id="SSF46894">
    <property type="entry name" value="C-terminal effector domain of the bipartite response regulators"/>
    <property type="match status" value="1"/>
</dbReference>